<evidence type="ECO:0000313" key="11">
    <source>
        <dbReference type="Proteomes" id="UP000828390"/>
    </source>
</evidence>
<keyword evidence="3" id="KW-1003">Cell membrane</keyword>
<evidence type="ECO:0000256" key="4">
    <source>
        <dbReference type="ARBA" id="ARBA00022490"/>
    </source>
</evidence>
<evidence type="ECO:0000256" key="8">
    <source>
        <dbReference type="ARBA" id="ARBA00023136"/>
    </source>
</evidence>
<accession>A0A9D4IYK4</accession>
<evidence type="ECO:0000256" key="2">
    <source>
        <dbReference type="ARBA" id="ARBA00004496"/>
    </source>
</evidence>
<dbReference type="Gene3D" id="1.25.40.10">
    <property type="entry name" value="Tetratricopeptide repeat domain"/>
    <property type="match status" value="2"/>
</dbReference>
<reference evidence="10" key="2">
    <citation type="submission" date="2020-11" db="EMBL/GenBank/DDBJ databases">
        <authorList>
            <person name="McCartney M.A."/>
            <person name="Auch B."/>
            <person name="Kono T."/>
            <person name="Mallez S."/>
            <person name="Becker A."/>
            <person name="Gohl D.M."/>
            <person name="Silverstein K.A.T."/>
            <person name="Koren S."/>
            <person name="Bechman K.B."/>
            <person name="Herman A."/>
            <person name="Abrahante J.E."/>
            <person name="Garbe J."/>
        </authorList>
    </citation>
    <scope>NUCLEOTIDE SEQUENCE</scope>
    <source>
        <strain evidence="10">Duluth1</strain>
        <tissue evidence="10">Whole animal</tissue>
    </source>
</reference>
<dbReference type="Pfam" id="PF02188">
    <property type="entry name" value="GoLoco"/>
    <property type="match status" value="2"/>
</dbReference>
<dbReference type="GO" id="GO:0005938">
    <property type="term" value="C:cell cortex"/>
    <property type="evidence" value="ECO:0007669"/>
    <property type="project" value="TreeGrafter"/>
</dbReference>
<dbReference type="PANTHER" id="PTHR45954:SF1">
    <property type="entry name" value="LD33695P"/>
    <property type="match status" value="1"/>
</dbReference>
<protein>
    <submittedName>
        <fullName evidence="10">Uncharacterized protein</fullName>
    </submittedName>
</protein>
<evidence type="ECO:0000256" key="6">
    <source>
        <dbReference type="ARBA" id="ARBA00022737"/>
    </source>
</evidence>
<keyword evidence="11" id="KW-1185">Reference proteome</keyword>
<dbReference type="Proteomes" id="UP000828390">
    <property type="component" value="Unassembled WGS sequence"/>
</dbReference>
<gene>
    <name evidence="10" type="ORF">DPMN_146621</name>
</gene>
<dbReference type="SMART" id="SM00390">
    <property type="entry name" value="GoLoco"/>
    <property type="match status" value="3"/>
</dbReference>
<evidence type="ECO:0000256" key="5">
    <source>
        <dbReference type="ARBA" id="ARBA00022553"/>
    </source>
</evidence>
<dbReference type="EMBL" id="JAIWYP010000007">
    <property type="protein sequence ID" value="KAH3793116.1"/>
    <property type="molecule type" value="Genomic_DNA"/>
</dbReference>
<evidence type="ECO:0000256" key="9">
    <source>
        <dbReference type="SAM" id="MobiDB-lite"/>
    </source>
</evidence>
<sequence>MEQMELMKLTPDKKGETIPVQKSMTNQAPMVENQAPMVENQAPMFETITAKNQVPMVETNIAKNQVPMFENQIPMVEVSYDGFFDLLSKFQGRRIDEQRCSLKLPGEKNGLLESENKENKPKLDSENFLDMVAGIQGSRMNDQRASLPQFPGLNSQAVINQYLRERNVNDVPDDSFFEMLMRCQRSALPHNRPAPTVPDEDFFGLIQKEQRTSLPDKDEISPPQQASVKKKKK</sequence>
<dbReference type="PANTHER" id="PTHR45954">
    <property type="entry name" value="LD33695P"/>
    <property type="match status" value="1"/>
</dbReference>
<dbReference type="GO" id="GO:0005092">
    <property type="term" value="F:GDP-dissociation inhibitor activity"/>
    <property type="evidence" value="ECO:0007669"/>
    <property type="project" value="TreeGrafter"/>
</dbReference>
<evidence type="ECO:0000256" key="7">
    <source>
        <dbReference type="ARBA" id="ARBA00022803"/>
    </source>
</evidence>
<keyword evidence="5" id="KW-0597">Phosphoprotein</keyword>
<dbReference type="AlphaFoldDB" id="A0A9D4IYK4"/>
<keyword evidence="6" id="KW-0677">Repeat</keyword>
<keyword evidence="4" id="KW-0963">Cytoplasm</keyword>
<comment type="caution">
    <text evidence="10">The sequence shown here is derived from an EMBL/GenBank/DDBJ whole genome shotgun (WGS) entry which is preliminary data.</text>
</comment>
<dbReference type="PROSITE" id="PS50877">
    <property type="entry name" value="GOLOCO"/>
    <property type="match status" value="2"/>
</dbReference>
<evidence type="ECO:0000256" key="1">
    <source>
        <dbReference type="ARBA" id="ARBA00004370"/>
    </source>
</evidence>
<dbReference type="GO" id="GO:0016020">
    <property type="term" value="C:membrane"/>
    <property type="evidence" value="ECO:0007669"/>
    <property type="project" value="UniProtKB-SubCell"/>
</dbReference>
<name>A0A9D4IYK4_DREPO</name>
<keyword evidence="8" id="KW-0472">Membrane</keyword>
<dbReference type="GO" id="GO:0001965">
    <property type="term" value="F:G-protein alpha-subunit binding"/>
    <property type="evidence" value="ECO:0007669"/>
    <property type="project" value="TreeGrafter"/>
</dbReference>
<dbReference type="InterPro" id="IPR011990">
    <property type="entry name" value="TPR-like_helical_dom_sf"/>
</dbReference>
<dbReference type="GO" id="GO:0000132">
    <property type="term" value="P:establishment of mitotic spindle orientation"/>
    <property type="evidence" value="ECO:0007669"/>
    <property type="project" value="TreeGrafter"/>
</dbReference>
<reference evidence="10" key="1">
    <citation type="journal article" date="2019" name="bioRxiv">
        <title>The Genome of the Zebra Mussel, Dreissena polymorpha: A Resource for Invasive Species Research.</title>
        <authorList>
            <person name="McCartney M.A."/>
            <person name="Auch B."/>
            <person name="Kono T."/>
            <person name="Mallez S."/>
            <person name="Zhang Y."/>
            <person name="Obille A."/>
            <person name="Becker A."/>
            <person name="Abrahante J.E."/>
            <person name="Garbe J."/>
            <person name="Badalamenti J.P."/>
            <person name="Herman A."/>
            <person name="Mangelson H."/>
            <person name="Liachko I."/>
            <person name="Sullivan S."/>
            <person name="Sone E.D."/>
            <person name="Koren S."/>
            <person name="Silverstein K.A.T."/>
            <person name="Beckman K.B."/>
            <person name="Gohl D.M."/>
        </authorList>
    </citation>
    <scope>NUCLEOTIDE SEQUENCE</scope>
    <source>
        <strain evidence="10">Duluth1</strain>
        <tissue evidence="10">Whole animal</tissue>
    </source>
</reference>
<evidence type="ECO:0000313" key="10">
    <source>
        <dbReference type="EMBL" id="KAH3793116.1"/>
    </source>
</evidence>
<comment type="subcellular location">
    <subcellularLocation>
        <location evidence="2">Cytoplasm</location>
    </subcellularLocation>
    <subcellularLocation>
        <location evidence="1">Membrane</location>
    </subcellularLocation>
</comment>
<dbReference type="InterPro" id="IPR052386">
    <property type="entry name" value="GPSM"/>
</dbReference>
<keyword evidence="7" id="KW-0802">TPR repeat</keyword>
<dbReference type="InterPro" id="IPR003109">
    <property type="entry name" value="GoLoco_motif"/>
</dbReference>
<evidence type="ECO:0000256" key="3">
    <source>
        <dbReference type="ARBA" id="ARBA00022475"/>
    </source>
</evidence>
<proteinExistence type="predicted"/>
<organism evidence="10 11">
    <name type="scientific">Dreissena polymorpha</name>
    <name type="common">Zebra mussel</name>
    <name type="synonym">Mytilus polymorpha</name>
    <dbReference type="NCBI Taxonomy" id="45954"/>
    <lineage>
        <taxon>Eukaryota</taxon>
        <taxon>Metazoa</taxon>
        <taxon>Spiralia</taxon>
        <taxon>Lophotrochozoa</taxon>
        <taxon>Mollusca</taxon>
        <taxon>Bivalvia</taxon>
        <taxon>Autobranchia</taxon>
        <taxon>Heteroconchia</taxon>
        <taxon>Euheterodonta</taxon>
        <taxon>Imparidentia</taxon>
        <taxon>Neoheterodontei</taxon>
        <taxon>Myida</taxon>
        <taxon>Dreissenoidea</taxon>
        <taxon>Dreissenidae</taxon>
        <taxon>Dreissena</taxon>
    </lineage>
</organism>
<feature type="region of interest" description="Disordered" evidence="9">
    <location>
        <begin position="209"/>
        <end position="233"/>
    </location>
</feature>
<feature type="compositionally biased region" description="Basic and acidic residues" evidence="9">
    <location>
        <begin position="209"/>
        <end position="220"/>
    </location>
</feature>